<evidence type="ECO:0008006" key="4">
    <source>
        <dbReference type="Google" id="ProtNLM"/>
    </source>
</evidence>
<evidence type="ECO:0000313" key="2">
    <source>
        <dbReference type="EMBL" id="EFL50163.1"/>
    </source>
</evidence>
<feature type="chain" id="PRO_5003148345" description="Transporter" evidence="1">
    <location>
        <begin position="35"/>
        <end position="334"/>
    </location>
</feature>
<comment type="caution">
    <text evidence="2">The sequence shown here is derived from an EMBL/GenBank/DDBJ whole genome shotgun (WGS) entry which is preliminary data.</text>
</comment>
<keyword evidence="1" id="KW-0732">Signal</keyword>
<dbReference type="Pfam" id="PF13557">
    <property type="entry name" value="Phenol_MetA_deg"/>
    <property type="match status" value="1"/>
</dbReference>
<dbReference type="RefSeq" id="WP_005995348.1">
    <property type="nucleotide sequence ID" value="NZ_AECZ01000024.1"/>
</dbReference>
<accession>E1JZM8</accession>
<organism evidence="2 3">
    <name type="scientific">Solidesulfovibrio fructosivorans JJ]</name>
    <dbReference type="NCBI Taxonomy" id="596151"/>
    <lineage>
        <taxon>Bacteria</taxon>
        <taxon>Pseudomonadati</taxon>
        <taxon>Thermodesulfobacteriota</taxon>
        <taxon>Desulfovibrionia</taxon>
        <taxon>Desulfovibrionales</taxon>
        <taxon>Desulfovibrionaceae</taxon>
        <taxon>Solidesulfovibrio</taxon>
    </lineage>
</organism>
<feature type="signal peptide" evidence="1">
    <location>
        <begin position="1"/>
        <end position="34"/>
    </location>
</feature>
<dbReference type="eggNOG" id="COG4313">
    <property type="taxonomic scope" value="Bacteria"/>
</dbReference>
<dbReference type="STRING" id="596151.DesfrDRAFT_3078"/>
<evidence type="ECO:0000256" key="1">
    <source>
        <dbReference type="SAM" id="SignalP"/>
    </source>
</evidence>
<dbReference type="InterPro" id="IPR025737">
    <property type="entry name" value="FApF"/>
</dbReference>
<dbReference type="EMBL" id="AECZ01000024">
    <property type="protein sequence ID" value="EFL50163.1"/>
    <property type="molecule type" value="Genomic_DNA"/>
</dbReference>
<proteinExistence type="predicted"/>
<name>E1JZM8_SOLFR</name>
<evidence type="ECO:0000313" key="3">
    <source>
        <dbReference type="Proteomes" id="UP000006250"/>
    </source>
</evidence>
<reference evidence="2 3" key="1">
    <citation type="submission" date="2010-08" db="EMBL/GenBank/DDBJ databases">
        <title>The draft genome of Desulfovibrio fructosovorans JJ.</title>
        <authorList>
            <consortium name="US DOE Joint Genome Institute (JGI-PGF)"/>
            <person name="Lucas S."/>
            <person name="Copeland A."/>
            <person name="Lapidus A."/>
            <person name="Cheng J.-F."/>
            <person name="Bruce D."/>
            <person name="Goodwin L."/>
            <person name="Pitluck S."/>
            <person name="Land M.L."/>
            <person name="Hauser L."/>
            <person name="Chang Y.-J."/>
            <person name="Jeffries C."/>
            <person name="Wall J.D."/>
            <person name="Stahl D.A."/>
            <person name="Arkin A.P."/>
            <person name="Dehal P."/>
            <person name="Stolyar S.M."/>
            <person name="Hazen T.C."/>
            <person name="Woyke T.J."/>
        </authorList>
    </citation>
    <scope>NUCLEOTIDE SEQUENCE [LARGE SCALE GENOMIC DNA]</scope>
    <source>
        <strain evidence="2 3">JJ</strain>
    </source>
</reference>
<keyword evidence="3" id="KW-1185">Reference proteome</keyword>
<gene>
    <name evidence="2" type="ORF">DesfrDRAFT_3078</name>
</gene>
<dbReference type="AlphaFoldDB" id="E1JZM8"/>
<dbReference type="Proteomes" id="UP000006250">
    <property type="component" value="Unassembled WGS sequence"/>
</dbReference>
<protein>
    <recommendedName>
        <fullName evidence="4">Transporter</fullName>
    </recommendedName>
</protein>
<sequence precursor="true">MNHIPCRHGKALPCLYPMVLALCLVLFAPGRATAVEGGLSHYIPGAYGDFLMGYIPEAGFYLRNDTLHQSYHMDGTLKGGRVYAGLKVHSVINLTKMSAMFDVPAIHGLLGIGVGVPVIVNEHITGDLAANYTTRSASTGLDTPHHLAYGAGGDRGGLSDIFLMPIIAAWNPGECHIAVMPIVFLPTGYYNKHKLTNLGMNFATFDGNVAFTWLHKEKYEISVNAGYMINTENPSTHYLSGNQLHVDWTAAYHFTPRFGLGAVGYLLAQTTPDSGTGAKMGSFESSGSGIGPAVTCTVPVGGKDLMLMAKWIHDLGASHSFLGDTIYGSFAIKF</sequence>